<keyword evidence="5" id="KW-0106">Calcium</keyword>
<comment type="subunit">
    <text evidence="4">Monomer.</text>
</comment>
<evidence type="ECO:0000256" key="1">
    <source>
        <dbReference type="ARBA" id="ARBA00001913"/>
    </source>
</evidence>
<protein>
    <recommendedName>
        <fullName evidence="8">Aldose 1-epimerase</fullName>
        <ecNumber evidence="8">5.1.3.3</ecNumber>
    </recommendedName>
</protein>
<dbReference type="Proteomes" id="UP000682802">
    <property type="component" value="Chromosome 2"/>
</dbReference>
<name>A0ABX8H1K6_9BACT</name>
<dbReference type="InterPro" id="IPR015443">
    <property type="entry name" value="Aldose_1-epimerase"/>
</dbReference>
<dbReference type="PIRSF" id="PIRSF005096">
    <property type="entry name" value="GALM"/>
    <property type="match status" value="1"/>
</dbReference>
<dbReference type="CDD" id="cd09019">
    <property type="entry name" value="galactose_mutarotase_like"/>
    <property type="match status" value="1"/>
</dbReference>
<keyword evidence="7 8" id="KW-0119">Carbohydrate metabolism</keyword>
<dbReference type="EC" id="5.1.3.3" evidence="8"/>
<comment type="catalytic activity">
    <reaction evidence="8">
        <text>alpha-D-glucose = beta-D-glucose</text>
        <dbReference type="Rhea" id="RHEA:10264"/>
        <dbReference type="ChEBI" id="CHEBI:15903"/>
        <dbReference type="ChEBI" id="CHEBI:17925"/>
        <dbReference type="EC" id="5.1.3.3"/>
    </reaction>
</comment>
<accession>A0ABX8H1K6</accession>
<evidence type="ECO:0000256" key="4">
    <source>
        <dbReference type="ARBA" id="ARBA00011245"/>
    </source>
</evidence>
<evidence type="ECO:0000256" key="5">
    <source>
        <dbReference type="ARBA" id="ARBA00022837"/>
    </source>
</evidence>
<dbReference type="PANTHER" id="PTHR10091:SF0">
    <property type="entry name" value="GALACTOSE MUTAROTASE"/>
    <property type="match status" value="1"/>
</dbReference>
<dbReference type="InterPro" id="IPR014718">
    <property type="entry name" value="GH-type_carb-bd"/>
</dbReference>
<dbReference type="PANTHER" id="PTHR10091">
    <property type="entry name" value="ALDOSE-1-EPIMERASE"/>
    <property type="match status" value="1"/>
</dbReference>
<keyword evidence="10" id="KW-1185">Reference proteome</keyword>
<evidence type="ECO:0000256" key="3">
    <source>
        <dbReference type="ARBA" id="ARBA00006206"/>
    </source>
</evidence>
<gene>
    <name evidence="9" type="ORF">KM029_24265</name>
</gene>
<dbReference type="Gene3D" id="2.70.98.10">
    <property type="match status" value="1"/>
</dbReference>
<evidence type="ECO:0000256" key="8">
    <source>
        <dbReference type="PIRNR" id="PIRNR005096"/>
    </source>
</evidence>
<sequence>MIETTQIEKTSWGTNQGKEVFLYTLTNALGSQLQVATYGGILVSFKTADKAGNFGEVLLGKDNLEDYLDNTCYLGVIAGRFANRIAKGKVTIDGTEYTLATNNGENFLHGGAKGFDQKVWDVVEEKSEKGTTSLVLSYVSADGEENLPGTMTTQVKYSLTDENEIVLEYTATTDKKTVINLTSHPYFNLKGEGDIADVDLKLNCQYFTPIDETCIPTGEIIAVKGTPFDFTETKKIGLEIDADYEQNRIGVGYDHNLVINKPYGEFGFAGEAYDATTGRAMSVYTTEPGIQFYTGNWLEGEKGRNQTPLIKREGFCLEAQHYPDTPNQPHFPSADLNPGETYTQKTVYKFFVK</sequence>
<dbReference type="InterPro" id="IPR008183">
    <property type="entry name" value="Aldose_1/G6P_1-epimerase"/>
</dbReference>
<evidence type="ECO:0000256" key="2">
    <source>
        <dbReference type="ARBA" id="ARBA00005028"/>
    </source>
</evidence>
<reference evidence="9 10" key="1">
    <citation type="submission" date="2021-05" db="EMBL/GenBank/DDBJ databases">
        <title>Comparative genomic studies on the polysaccharide-degrading batcterial strains of the Flammeovirga genus.</title>
        <authorList>
            <person name="Zewei F."/>
            <person name="Zheng Z."/>
            <person name="Yu L."/>
            <person name="Ruyue G."/>
            <person name="Yanhong M."/>
            <person name="Yuanyuan C."/>
            <person name="Jingyan G."/>
            <person name="Wenjun H."/>
        </authorList>
    </citation>
    <scope>NUCLEOTIDE SEQUENCE [LARGE SCALE GENOMIC DNA]</scope>
    <source>
        <strain evidence="9 10">YS10</strain>
    </source>
</reference>
<comment type="cofactor">
    <cofactor evidence="1">
        <name>Ca(2+)</name>
        <dbReference type="ChEBI" id="CHEBI:29108"/>
    </cofactor>
</comment>
<keyword evidence="6 8" id="KW-0413">Isomerase</keyword>
<dbReference type="InterPro" id="IPR011013">
    <property type="entry name" value="Gal_mutarotase_sf_dom"/>
</dbReference>
<proteinExistence type="inferred from homology"/>
<evidence type="ECO:0000313" key="10">
    <source>
        <dbReference type="Proteomes" id="UP000682802"/>
    </source>
</evidence>
<dbReference type="NCBIfam" id="NF008277">
    <property type="entry name" value="PRK11055.1"/>
    <property type="match status" value="1"/>
</dbReference>
<dbReference type="EMBL" id="CP076129">
    <property type="protein sequence ID" value="QWG09716.1"/>
    <property type="molecule type" value="Genomic_DNA"/>
</dbReference>
<organism evidence="9 10">
    <name type="scientific">Flammeovirga kamogawensis</name>
    <dbReference type="NCBI Taxonomy" id="373891"/>
    <lineage>
        <taxon>Bacteria</taxon>
        <taxon>Pseudomonadati</taxon>
        <taxon>Bacteroidota</taxon>
        <taxon>Cytophagia</taxon>
        <taxon>Cytophagales</taxon>
        <taxon>Flammeovirgaceae</taxon>
        <taxon>Flammeovirga</taxon>
    </lineage>
</organism>
<comment type="pathway">
    <text evidence="2 8">Carbohydrate metabolism; hexose metabolism.</text>
</comment>
<evidence type="ECO:0000313" key="9">
    <source>
        <dbReference type="EMBL" id="QWG09716.1"/>
    </source>
</evidence>
<dbReference type="RefSeq" id="WP_144076385.1">
    <property type="nucleotide sequence ID" value="NZ_CP076129.1"/>
</dbReference>
<dbReference type="Pfam" id="PF01263">
    <property type="entry name" value="Aldose_epim"/>
    <property type="match status" value="1"/>
</dbReference>
<evidence type="ECO:0000256" key="7">
    <source>
        <dbReference type="ARBA" id="ARBA00023277"/>
    </source>
</evidence>
<dbReference type="SUPFAM" id="SSF74650">
    <property type="entry name" value="Galactose mutarotase-like"/>
    <property type="match status" value="1"/>
</dbReference>
<comment type="similarity">
    <text evidence="3 8">Belongs to the aldose epimerase family.</text>
</comment>
<evidence type="ECO:0000256" key="6">
    <source>
        <dbReference type="ARBA" id="ARBA00023235"/>
    </source>
</evidence>
<dbReference type="InterPro" id="IPR047215">
    <property type="entry name" value="Galactose_mutarotase-like"/>
</dbReference>